<evidence type="ECO:0000313" key="2">
    <source>
        <dbReference type="Proteomes" id="UP000004688"/>
    </source>
</evidence>
<dbReference type="KEGG" id="oar:OA238_160p0660"/>
<organism evidence="1 2">
    <name type="scientific">Octadecabacter arcticus 238</name>
    <dbReference type="NCBI Taxonomy" id="391616"/>
    <lineage>
        <taxon>Bacteria</taxon>
        <taxon>Pseudomonadati</taxon>
        <taxon>Pseudomonadota</taxon>
        <taxon>Alphaproteobacteria</taxon>
        <taxon>Rhodobacterales</taxon>
        <taxon>Roseobacteraceae</taxon>
        <taxon>Octadecabacter</taxon>
    </lineage>
</organism>
<proteinExistence type="predicted"/>
<dbReference type="AlphaFoldDB" id="M9RWM4"/>
<accession>M9RWM4</accession>
<dbReference type="Proteomes" id="UP000004688">
    <property type="component" value="Plasmid pOA238_160"/>
</dbReference>
<evidence type="ECO:0000313" key="1">
    <source>
        <dbReference type="EMBL" id="AGI74876.1"/>
    </source>
</evidence>
<name>M9RWM4_9RHOB</name>
<protein>
    <submittedName>
        <fullName evidence="1">Uncharacterized protein</fullName>
    </submittedName>
</protein>
<gene>
    <name evidence="1" type="ORF">OA238_160p0660</name>
</gene>
<keyword evidence="1" id="KW-0614">Plasmid</keyword>
<geneLocation type="plasmid" evidence="1 2">
    <name>pOA238_160</name>
</geneLocation>
<sequence>MCRVELKDGIAAELVLHPDFTPLLPHFDTVWNLLAQSLKPIDDIGEFWEGDYVLGLFPEMSQNGRPILSYADALAIQDTFPDVDVVKTDGIKHVLEPFARIIESLAVVAAIRLGLSASTAAMFGNQLSYIASGVATGTIDEFARGSLLDETAQIGWCRDSPWAVETWISAQPRIESILDRCLLWDKNPLLFTQQRQLWYQARRFETRAHTERS</sequence>
<reference evidence="1 2" key="1">
    <citation type="journal article" date="2013" name="PLoS ONE">
        <title>Poles Apart: Arctic and Antarctic Octadecabacter strains Share High Genome Plasticity and a New Type of Xanthorhodopsin.</title>
        <authorList>
            <person name="Vollmers J."/>
            <person name="Voget S."/>
            <person name="Dietrich S."/>
            <person name="Gollnow K."/>
            <person name="Smits M."/>
            <person name="Meyer K."/>
            <person name="Brinkhoff T."/>
            <person name="Simon M."/>
            <person name="Daniel R."/>
        </authorList>
    </citation>
    <scope>NUCLEOTIDE SEQUENCE [LARGE SCALE GENOMIC DNA]</scope>
    <source>
        <strain evidence="1 2">238</strain>
        <plasmid evidence="2">Plasmid pOA238_160</plasmid>
    </source>
</reference>
<dbReference type="HOGENOM" id="CLU_1068911_0_0_5"/>
<dbReference type="EMBL" id="CP003744">
    <property type="protein sequence ID" value="AGI74876.1"/>
    <property type="molecule type" value="Genomic_DNA"/>
</dbReference>
<keyword evidence="2" id="KW-1185">Reference proteome</keyword>